<dbReference type="InterPro" id="IPR026961">
    <property type="entry name" value="PGG_dom"/>
</dbReference>
<name>A0AAE2CK94_9LAMI</name>
<feature type="region of interest" description="Disordered" evidence="1">
    <location>
        <begin position="419"/>
        <end position="461"/>
    </location>
</feature>
<feature type="transmembrane region" description="Helical" evidence="2">
    <location>
        <begin position="682"/>
        <end position="702"/>
    </location>
</feature>
<dbReference type="Gene3D" id="1.25.40.20">
    <property type="entry name" value="Ankyrin repeat-containing domain"/>
    <property type="match status" value="3"/>
</dbReference>
<feature type="region of interest" description="Disordered" evidence="1">
    <location>
        <begin position="1"/>
        <end position="23"/>
    </location>
</feature>
<keyword evidence="2" id="KW-0812">Transmembrane</keyword>
<dbReference type="EMBL" id="JACGWO010000006">
    <property type="protein sequence ID" value="KAK4425270.1"/>
    <property type="molecule type" value="Genomic_DNA"/>
</dbReference>
<evidence type="ECO:0000313" key="4">
    <source>
        <dbReference type="EMBL" id="KAK4425270.1"/>
    </source>
</evidence>
<dbReference type="Pfam" id="PF13962">
    <property type="entry name" value="PGG"/>
    <property type="match status" value="1"/>
</dbReference>
<protein>
    <recommendedName>
        <fullName evidence="3">PGG domain-containing protein</fullName>
    </recommendedName>
</protein>
<feature type="transmembrane region" description="Helical" evidence="2">
    <location>
        <begin position="723"/>
        <end position="744"/>
    </location>
</feature>
<dbReference type="SUPFAM" id="SSF48403">
    <property type="entry name" value="Ankyrin repeat"/>
    <property type="match status" value="2"/>
</dbReference>
<feature type="region of interest" description="Disordered" evidence="1">
    <location>
        <begin position="317"/>
        <end position="336"/>
    </location>
</feature>
<evidence type="ECO:0000256" key="1">
    <source>
        <dbReference type="SAM" id="MobiDB-lite"/>
    </source>
</evidence>
<evidence type="ECO:0000256" key="2">
    <source>
        <dbReference type="SAM" id="Phobius"/>
    </source>
</evidence>
<keyword evidence="5" id="KW-1185">Reference proteome</keyword>
<feature type="transmembrane region" description="Helical" evidence="2">
    <location>
        <begin position="756"/>
        <end position="782"/>
    </location>
</feature>
<evidence type="ECO:0000259" key="3">
    <source>
        <dbReference type="Pfam" id="PF13962"/>
    </source>
</evidence>
<reference evidence="4" key="1">
    <citation type="submission" date="2020-06" db="EMBL/GenBank/DDBJ databases">
        <authorList>
            <person name="Li T."/>
            <person name="Hu X."/>
            <person name="Zhang T."/>
            <person name="Song X."/>
            <person name="Zhang H."/>
            <person name="Dai N."/>
            <person name="Sheng W."/>
            <person name="Hou X."/>
            <person name="Wei L."/>
        </authorList>
    </citation>
    <scope>NUCLEOTIDE SEQUENCE</scope>
    <source>
        <strain evidence="4">3651</strain>
        <tissue evidence="4">Leaf</tissue>
    </source>
</reference>
<feature type="transmembrane region" description="Helical" evidence="2">
    <location>
        <begin position="642"/>
        <end position="662"/>
    </location>
</feature>
<dbReference type="Proteomes" id="UP001293254">
    <property type="component" value="Unassembled WGS sequence"/>
</dbReference>
<gene>
    <name evidence="4" type="ORF">Salat_1720900</name>
</gene>
<proteinExistence type="predicted"/>
<dbReference type="Pfam" id="PF12796">
    <property type="entry name" value="Ank_2"/>
    <property type="match status" value="2"/>
</dbReference>
<sequence>MNNSNKSGPKPADETPQTQEFSEDDLFKLTMEKKWQEVAEIYQKHPNAHTTKLTKSEETPLHIAVSSYHPGRPSHASFIEQMIAFIDENISPVSLTDVLSMQNVNGDTPLHLAAAVGWVEICECIASKHRDLISIRNVKGETPLFIAAHHGKLQAFLCLHELYNDKKDRQAADVEPDESLCRRRDGNTILHAAINGQYFKLAYQIISYYPKLVNYVNVEGESPLHVLARKPNVFKSSSHLGFYDSIIYQCVFVDELRQQKYDPGASQNGYYPASTDQINLPENYRTCVAFFLLIWTPISKSISAGFPFCIKENECRDDDDDEENQESQIKDGKGKRKDDALFPPNYATCILLFRFAIKVILTVLGVGYWRIREIQEKKELHSHAIEIMDKMIEHYAVSRYKYDSNGQRPVLKPQHDFLEGIEIPDTPPPADDHDALQSSETGSGTTSSTRAQHKNGHQMDPKIPGILGYLAKKWDLSDAVEKGPNVLVKKDTPLLVAAKMGIPEMVKKIISTCPVAIQDHDSNGKNVLLLAAENRQTSVFDYLLKTNLPEYMFHQLDDEGNSILHLAAKLGEFQPWRIPGAALQMQWEIKWYKHVKSSVPELFFAHHNTKRETPREIFTTTHQKLVKEGNEWLIKTSESCSVVAALIATVAFATSATVPGGLDQKTGHPVLEDHTAFDVFSITSLVALCLSVTALVFFLAIITSRCEENDFQVNLPRKLLMGLTCLFASIAGMLVSFCAGHTFILREKLRITAVPIYAVAGIPVTLFAIAQLPLYFDLLWAACRRVPQRSYKLFFE</sequence>
<dbReference type="InterPro" id="IPR036770">
    <property type="entry name" value="Ankyrin_rpt-contain_sf"/>
</dbReference>
<comment type="caution">
    <text evidence="4">The sequence shown here is derived from an EMBL/GenBank/DDBJ whole genome shotgun (WGS) entry which is preliminary data.</text>
</comment>
<feature type="transmembrane region" description="Helical" evidence="2">
    <location>
        <begin position="351"/>
        <end position="371"/>
    </location>
</feature>
<evidence type="ECO:0000313" key="5">
    <source>
        <dbReference type="Proteomes" id="UP001293254"/>
    </source>
</evidence>
<dbReference type="SMART" id="SM00248">
    <property type="entry name" value="ANK"/>
    <property type="match status" value="6"/>
</dbReference>
<dbReference type="PANTHER" id="PTHR24177">
    <property type="entry name" value="CASKIN"/>
    <property type="match status" value="1"/>
</dbReference>
<feature type="compositionally biased region" description="Low complexity" evidence="1">
    <location>
        <begin position="438"/>
        <end position="449"/>
    </location>
</feature>
<dbReference type="GO" id="GO:0016020">
    <property type="term" value="C:membrane"/>
    <property type="evidence" value="ECO:0007669"/>
    <property type="project" value="TreeGrafter"/>
</dbReference>
<accession>A0AAE2CK94</accession>
<feature type="domain" description="PGG" evidence="3">
    <location>
        <begin position="631"/>
        <end position="742"/>
    </location>
</feature>
<keyword evidence="2" id="KW-0472">Membrane</keyword>
<organism evidence="4 5">
    <name type="scientific">Sesamum alatum</name>
    <dbReference type="NCBI Taxonomy" id="300844"/>
    <lineage>
        <taxon>Eukaryota</taxon>
        <taxon>Viridiplantae</taxon>
        <taxon>Streptophyta</taxon>
        <taxon>Embryophyta</taxon>
        <taxon>Tracheophyta</taxon>
        <taxon>Spermatophyta</taxon>
        <taxon>Magnoliopsida</taxon>
        <taxon>eudicotyledons</taxon>
        <taxon>Gunneridae</taxon>
        <taxon>Pentapetalae</taxon>
        <taxon>asterids</taxon>
        <taxon>lamiids</taxon>
        <taxon>Lamiales</taxon>
        <taxon>Pedaliaceae</taxon>
        <taxon>Sesamum</taxon>
    </lineage>
</organism>
<keyword evidence="2" id="KW-1133">Transmembrane helix</keyword>
<reference evidence="4" key="2">
    <citation type="journal article" date="2024" name="Plant">
        <title>Genomic evolution and insights into agronomic trait innovations of Sesamum species.</title>
        <authorList>
            <person name="Miao H."/>
            <person name="Wang L."/>
            <person name="Qu L."/>
            <person name="Liu H."/>
            <person name="Sun Y."/>
            <person name="Le M."/>
            <person name="Wang Q."/>
            <person name="Wei S."/>
            <person name="Zheng Y."/>
            <person name="Lin W."/>
            <person name="Duan Y."/>
            <person name="Cao H."/>
            <person name="Xiong S."/>
            <person name="Wang X."/>
            <person name="Wei L."/>
            <person name="Li C."/>
            <person name="Ma Q."/>
            <person name="Ju M."/>
            <person name="Zhao R."/>
            <person name="Li G."/>
            <person name="Mu C."/>
            <person name="Tian Q."/>
            <person name="Mei H."/>
            <person name="Zhang T."/>
            <person name="Gao T."/>
            <person name="Zhang H."/>
        </authorList>
    </citation>
    <scope>NUCLEOTIDE SEQUENCE</scope>
    <source>
        <strain evidence="4">3651</strain>
    </source>
</reference>
<dbReference type="PANTHER" id="PTHR24177:SF470">
    <property type="entry name" value="ANKYRIN REPEAT PROTEIN"/>
    <property type="match status" value="1"/>
</dbReference>
<dbReference type="InterPro" id="IPR002110">
    <property type="entry name" value="Ankyrin_rpt"/>
</dbReference>
<dbReference type="AlphaFoldDB" id="A0AAE2CK94"/>